<dbReference type="InterPro" id="IPR017938">
    <property type="entry name" value="Riboflavin_synthase-like_b-brl"/>
</dbReference>
<dbReference type="Gene3D" id="2.40.30.10">
    <property type="entry name" value="Translation factors"/>
    <property type="match status" value="1"/>
</dbReference>
<organism evidence="3 4">
    <name type="scientific">Paracoccus shanxieyensis</name>
    <dbReference type="NCBI Taxonomy" id="2675752"/>
    <lineage>
        <taxon>Bacteria</taxon>
        <taxon>Pseudomonadati</taxon>
        <taxon>Pseudomonadota</taxon>
        <taxon>Alphaproteobacteria</taxon>
        <taxon>Rhodobacterales</taxon>
        <taxon>Paracoccaceae</taxon>
        <taxon>Paracoccus</taxon>
    </lineage>
</organism>
<comment type="similarity">
    <text evidence="1">Belongs to the SIP oxidoreductase family.</text>
</comment>
<dbReference type="PROSITE" id="PS51384">
    <property type="entry name" value="FAD_FR"/>
    <property type="match status" value="1"/>
</dbReference>
<dbReference type="InterPro" id="IPR039374">
    <property type="entry name" value="SIP_fam"/>
</dbReference>
<gene>
    <name evidence="3" type="ORF">GL284_17105</name>
</gene>
<dbReference type="InterPro" id="IPR007037">
    <property type="entry name" value="SIP_rossman_dom"/>
</dbReference>
<evidence type="ECO:0000313" key="3">
    <source>
        <dbReference type="EMBL" id="MTH65986.1"/>
    </source>
</evidence>
<dbReference type="PANTHER" id="PTHR30157:SF0">
    <property type="entry name" value="NADPH-DEPENDENT FERRIC-CHELATE REDUCTASE"/>
    <property type="match status" value="1"/>
</dbReference>
<comment type="caution">
    <text evidence="3">The sequence shown here is derived from an EMBL/GenBank/DDBJ whole genome shotgun (WGS) entry which is preliminary data.</text>
</comment>
<dbReference type="AlphaFoldDB" id="A0A6L6IZL7"/>
<sequence>MMVVKHAARIAVPLDPVARFLGQEAARMGLDLQSTGAGHVLQLDDARLSLQRAPEGCELLIEAGTEALLHELREAIIHIATEHHQPPLHLQWDPRPAAANSVNPGNPAKLTVAKVVQNQRISPSFRRLRLAGDFARFRDGGMHFRLIFGPEGAGLPHADENGTTHWPEGIDRWHRPPYTVRAIDPDCAWIDVDIFLHDGGRVTDWAKATRPGDLVALTGPGGKTPQVADWIAYIGDETALPIIARGLELLPEGTQGVARIVLADPADRQPIRHPEGVDLQWLSGDQFSALSALQTLDLPPQGRYVFFAAERQQSGAARDWLVAQGLQRGEFTTANYWTEGWVPPADQARPRAGWITAV</sequence>
<dbReference type="Pfam" id="PF08021">
    <property type="entry name" value="FAD_binding_9"/>
    <property type="match status" value="1"/>
</dbReference>
<dbReference type="Gene3D" id="3.40.50.80">
    <property type="entry name" value="Nucleotide-binding domain of ferredoxin-NADP reductase (FNR) module"/>
    <property type="match status" value="1"/>
</dbReference>
<evidence type="ECO:0000313" key="4">
    <source>
        <dbReference type="Proteomes" id="UP000478740"/>
    </source>
</evidence>
<dbReference type="PANTHER" id="PTHR30157">
    <property type="entry name" value="FERRIC REDUCTASE, NADPH-DEPENDENT"/>
    <property type="match status" value="1"/>
</dbReference>
<dbReference type="GO" id="GO:0016491">
    <property type="term" value="F:oxidoreductase activity"/>
    <property type="evidence" value="ECO:0007669"/>
    <property type="project" value="InterPro"/>
</dbReference>
<dbReference type="InterPro" id="IPR039261">
    <property type="entry name" value="FNR_nucleotide-bd"/>
</dbReference>
<dbReference type="Proteomes" id="UP000478740">
    <property type="component" value="Unassembled WGS sequence"/>
</dbReference>
<name>A0A6L6IZL7_9RHOB</name>
<proteinExistence type="inferred from homology"/>
<dbReference type="RefSeq" id="WP_155045820.1">
    <property type="nucleotide sequence ID" value="NZ_WMIH01000018.1"/>
</dbReference>
<dbReference type="SUPFAM" id="SSF63380">
    <property type="entry name" value="Riboflavin synthase domain-like"/>
    <property type="match status" value="1"/>
</dbReference>
<feature type="domain" description="FAD-binding FR-type" evidence="2">
    <location>
        <begin position="108"/>
        <end position="227"/>
    </location>
</feature>
<evidence type="ECO:0000256" key="1">
    <source>
        <dbReference type="ARBA" id="ARBA00035644"/>
    </source>
</evidence>
<protein>
    <submittedName>
        <fullName evidence="3">Siderophore-interacting protein</fullName>
    </submittedName>
</protein>
<accession>A0A6L6IZL7</accession>
<dbReference type="EMBL" id="WMII01000020">
    <property type="protein sequence ID" value="MTH65986.1"/>
    <property type="molecule type" value="Genomic_DNA"/>
</dbReference>
<dbReference type="Pfam" id="PF04954">
    <property type="entry name" value="SIP"/>
    <property type="match status" value="1"/>
</dbReference>
<reference evidence="3 4" key="1">
    <citation type="submission" date="2019-11" db="EMBL/GenBank/DDBJ databases">
        <authorList>
            <person name="Dong K."/>
        </authorList>
    </citation>
    <scope>NUCLEOTIDE SEQUENCE [LARGE SCALE GENOMIC DNA]</scope>
    <source>
        <strain evidence="3 4">DK608</strain>
    </source>
</reference>
<dbReference type="InterPro" id="IPR013113">
    <property type="entry name" value="SIP_FAD-bd"/>
</dbReference>
<evidence type="ECO:0000259" key="2">
    <source>
        <dbReference type="PROSITE" id="PS51384"/>
    </source>
</evidence>
<dbReference type="InterPro" id="IPR017927">
    <property type="entry name" value="FAD-bd_FR_type"/>
</dbReference>
<dbReference type="CDD" id="cd06193">
    <property type="entry name" value="siderophore_interacting"/>
    <property type="match status" value="1"/>
</dbReference>
<keyword evidence="4" id="KW-1185">Reference proteome</keyword>